<organism evidence="1 2">
    <name type="scientific">Methylobacterium gossipiicola</name>
    <dbReference type="NCBI Taxonomy" id="582675"/>
    <lineage>
        <taxon>Bacteria</taxon>
        <taxon>Pseudomonadati</taxon>
        <taxon>Pseudomonadota</taxon>
        <taxon>Alphaproteobacteria</taxon>
        <taxon>Hyphomicrobiales</taxon>
        <taxon>Methylobacteriaceae</taxon>
        <taxon>Methylobacterium</taxon>
    </lineage>
</organism>
<protein>
    <submittedName>
        <fullName evidence="1">Uncharacterized protein</fullName>
    </submittedName>
</protein>
<evidence type="ECO:0000313" key="2">
    <source>
        <dbReference type="Proteomes" id="UP000199229"/>
    </source>
</evidence>
<gene>
    <name evidence="1" type="ORF">SAMN05192565_1553</name>
</gene>
<reference evidence="2" key="1">
    <citation type="submission" date="2016-10" db="EMBL/GenBank/DDBJ databases">
        <authorList>
            <person name="Varghese N."/>
            <person name="Submissions S."/>
        </authorList>
    </citation>
    <scope>NUCLEOTIDE SEQUENCE [LARGE SCALE GENOMIC DNA]</scope>
    <source>
        <strain evidence="2">Gh-105</strain>
    </source>
</reference>
<evidence type="ECO:0000313" key="1">
    <source>
        <dbReference type="EMBL" id="SFH14933.1"/>
    </source>
</evidence>
<proteinExistence type="predicted"/>
<dbReference type="EMBL" id="FOPM01000055">
    <property type="protein sequence ID" value="SFH14933.1"/>
    <property type="molecule type" value="Genomic_DNA"/>
</dbReference>
<dbReference type="Proteomes" id="UP000199229">
    <property type="component" value="Unassembled WGS sequence"/>
</dbReference>
<keyword evidence="2" id="KW-1185">Reference proteome</keyword>
<name>A0A1I2XN57_9HYPH</name>
<dbReference type="RefSeq" id="WP_091975529.1">
    <property type="nucleotide sequence ID" value="NZ_FOPM01000055.1"/>
</dbReference>
<sequence length="88" mass="9619">MGALLVISDDLPLTVCLVRALGLEHRCTVHDLYDEAAPLDQSDLIGSDVARLTSEAIVRLQRLLGPQRATGARLSLLAKESQVPLRRF</sequence>
<dbReference type="AlphaFoldDB" id="A0A1I2XN57"/>
<dbReference type="STRING" id="582675.SAMN05192565_1553"/>
<accession>A0A1I2XN57</accession>